<keyword evidence="6" id="KW-1185">Reference proteome</keyword>
<dbReference type="Proteomes" id="UP000198310">
    <property type="component" value="Unassembled WGS sequence"/>
</dbReference>
<dbReference type="SUPFAM" id="SSF52129">
    <property type="entry name" value="Caspase-like"/>
    <property type="match status" value="1"/>
</dbReference>
<evidence type="ECO:0000259" key="4">
    <source>
        <dbReference type="Pfam" id="PF13860"/>
    </source>
</evidence>
<evidence type="ECO:0000256" key="2">
    <source>
        <dbReference type="SAM" id="SignalP"/>
    </source>
</evidence>
<protein>
    <submittedName>
        <fullName evidence="5">Por secretion system C-terminal sorting domain-containing protein</fullName>
    </submittedName>
</protein>
<keyword evidence="1 2" id="KW-0732">Signal</keyword>
<dbReference type="RefSeq" id="WP_089333597.1">
    <property type="nucleotide sequence ID" value="NZ_FZNS01000009.1"/>
</dbReference>
<sequence length="1311" mass="143212">MRHFTSWVLAAVAALGFVASAAAQSAEQVVQGKVEWLGTVPAIVGNQLRRVPSFRGATFRMNEQVGTYQLRLTGNVTDGQLREAVYEAATPLETRQLSLATLPASPTVWLTHTTEQRQPVTLLAVQPLRRNPQTGQAEKLTSFTYAYTRSSDSRRDGQSTRVYARTSVLNQGEWFKIGVPSNGIYKLSKATLQSFGLTVQGIDPSRLRLYGNAMGTLPQANAAYRPDDLVENAIQFVGDANATFDDNEYFLFYARGPHTWVRDGFATRFRHQTNIYTDTAYYFLTVGTTAGRRVATAPAVTGTPTARITAFTERQYYERDLLNLLKSGRTWLGEEFSTTNQKTFSFPVADLVPGTTASITSSVVSTGASSSIFQVGINGQTSTQVVSGRTPTPYPEIANTSVSTFAYVVPATAPAELRVDITYNGGSDLSAKGYLDYLELNAQRQLRLNGSSLEFRSLENIGPAAISQFDVGNAAGATVWDVTNPRRPAAVSFNNGAFVARTDTLREFVAFTPGSSFPAPLGFGKVANQNLHTLNLDGEIDLVIVTHPAFLAQAQRLADHRASHDGLVASVVTTTQIYNEFGSGGQDVTAIRDLMKMIYDRSPSGKQLYLLLFGDASYDYKSDPTNNKAQQPSWWANRLPADADRIAQNYVPVYESVESFDPVQGFRPNNQGISYSSDDYYGILDDDEGAWLPGSNELMDVRVGRLPVRSAVGQYGNADMAKAVVDKLIRYDSPTSYGKWRNRLTFVTDDGDANLFTRAGAEPLANPLATTQPNYNVRKVYLDMYRQNPVAAGQRSPECEQAIDESFEQGSLLVSYIGHGGPTAWADEQILTSASVLRLQNTRRLAFMFTGTCDFSTYDNPELTSAGELSLTDIAGGAIGLFTTTRVVYASNNQGLAVEFFNDVLQRRSDGTMPRIGDVITTAKNIAAFGDANRNYALLGDPSMRLAYPDQQTVVTELNGRPVGATQQDTLKALSRVVLKGEVQQSGQRNSTFTGTAQVTVFEKQSIVKTLRNESSDSVISVVVRENVVYDGQASVTNGRFTVNFVVPKDINYSFGLGKISLYAADSIRKQDAHGARLVPVGGASDLASLDTIPPRIRLFMNNDESFVFGGLTPTTSTLLGKLRDESGINTAGSGIGHDITASLDNDPNKVIILNEFYTAKVDSFQAGQVQYVFKELTPGPHLLKVKAWDTYNNSSERSLEFIAASTDKLALQHVLNYPNPFAGNTTFHFDHNRSGEELDIQVQIFTVAGRLVRTLQGSALAAGSHVSSITWDGRDEYHDQLARGVYVYRVSVRTSDGSTASKYEKLVLLN</sequence>
<dbReference type="GO" id="GO:0008234">
    <property type="term" value="F:cysteine-type peptidase activity"/>
    <property type="evidence" value="ECO:0007669"/>
    <property type="project" value="InterPro"/>
</dbReference>
<gene>
    <name evidence="5" type="ORF">SAMN06269173_1094</name>
</gene>
<feature type="signal peptide" evidence="2">
    <location>
        <begin position="1"/>
        <end position="25"/>
    </location>
</feature>
<dbReference type="Gene3D" id="3.40.50.1460">
    <property type="match status" value="1"/>
</dbReference>
<organism evidence="5 6">
    <name type="scientific">Hymenobacter mucosus</name>
    <dbReference type="NCBI Taxonomy" id="1411120"/>
    <lineage>
        <taxon>Bacteria</taxon>
        <taxon>Pseudomonadati</taxon>
        <taxon>Bacteroidota</taxon>
        <taxon>Cytophagia</taxon>
        <taxon>Cytophagales</taxon>
        <taxon>Hymenobacteraceae</taxon>
        <taxon>Hymenobacter</taxon>
    </lineage>
</organism>
<evidence type="ECO:0000256" key="1">
    <source>
        <dbReference type="ARBA" id="ARBA00022729"/>
    </source>
</evidence>
<reference evidence="6" key="1">
    <citation type="submission" date="2017-06" db="EMBL/GenBank/DDBJ databases">
        <authorList>
            <person name="Varghese N."/>
            <person name="Submissions S."/>
        </authorList>
    </citation>
    <scope>NUCLEOTIDE SEQUENCE [LARGE SCALE GENOMIC DNA]</scope>
    <source>
        <strain evidence="6">DSM 28041</strain>
    </source>
</reference>
<evidence type="ECO:0000313" key="5">
    <source>
        <dbReference type="EMBL" id="SNR84743.1"/>
    </source>
</evidence>
<dbReference type="GO" id="GO:0006508">
    <property type="term" value="P:proteolysis"/>
    <property type="evidence" value="ECO:0007669"/>
    <property type="project" value="InterPro"/>
</dbReference>
<name>A0A238ZQ04_9BACT</name>
<dbReference type="Pfam" id="PF13860">
    <property type="entry name" value="FlgD_ig"/>
    <property type="match status" value="1"/>
</dbReference>
<dbReference type="InterPro" id="IPR025965">
    <property type="entry name" value="FlgD/Vpr_Ig-like"/>
</dbReference>
<dbReference type="CDD" id="cd02258">
    <property type="entry name" value="Peptidase_C25_N"/>
    <property type="match status" value="1"/>
</dbReference>
<evidence type="ECO:0000313" key="6">
    <source>
        <dbReference type="Proteomes" id="UP000198310"/>
    </source>
</evidence>
<feature type="domain" description="Gingipain" evidence="3">
    <location>
        <begin position="543"/>
        <end position="946"/>
    </location>
</feature>
<dbReference type="InterPro" id="IPR029030">
    <property type="entry name" value="Caspase-like_dom_sf"/>
</dbReference>
<dbReference type="InterPro" id="IPR026444">
    <property type="entry name" value="Secre_tail"/>
</dbReference>
<feature type="domain" description="FlgD/Vpr Ig-like" evidence="4">
    <location>
        <begin position="1224"/>
        <end position="1296"/>
    </location>
</feature>
<dbReference type="InterPro" id="IPR029031">
    <property type="entry name" value="Gingipain_N_sf"/>
</dbReference>
<dbReference type="Pfam" id="PF01364">
    <property type="entry name" value="Peptidase_C25"/>
    <property type="match status" value="1"/>
</dbReference>
<accession>A0A238ZQ04</accession>
<evidence type="ECO:0000259" key="3">
    <source>
        <dbReference type="Pfam" id="PF01364"/>
    </source>
</evidence>
<dbReference type="Gene3D" id="2.60.40.4070">
    <property type="match status" value="1"/>
</dbReference>
<proteinExistence type="predicted"/>
<feature type="chain" id="PRO_5012263543" evidence="2">
    <location>
        <begin position="26"/>
        <end position="1311"/>
    </location>
</feature>
<dbReference type="EMBL" id="FZNS01000009">
    <property type="protein sequence ID" value="SNR84743.1"/>
    <property type="molecule type" value="Genomic_DNA"/>
</dbReference>
<dbReference type="InterPro" id="IPR001769">
    <property type="entry name" value="Gingipain"/>
</dbReference>
<dbReference type="NCBIfam" id="NF033707">
    <property type="entry name" value="T9SS_sortase"/>
    <property type="match status" value="1"/>
</dbReference>
<dbReference type="Gene3D" id="3.40.50.10390">
    <property type="entry name" value="Gingipain r, domain 1"/>
    <property type="match status" value="1"/>
</dbReference>
<dbReference type="NCBIfam" id="TIGR04183">
    <property type="entry name" value="Por_Secre_tail"/>
    <property type="match status" value="1"/>
</dbReference>